<name>A0ABN8I0A5_9NEOP</name>
<reference evidence="5" key="1">
    <citation type="submission" date="2022-03" db="EMBL/GenBank/DDBJ databases">
        <authorList>
            <person name="Martin H S."/>
        </authorList>
    </citation>
    <scope>NUCLEOTIDE SEQUENCE</scope>
</reference>
<gene>
    <name evidence="5" type="ORF">IPOD504_LOCUS4006</name>
</gene>
<keyword evidence="6" id="KW-1185">Reference proteome</keyword>
<dbReference type="Pfam" id="PF03022">
    <property type="entry name" value="MRJP"/>
    <property type="match status" value="1"/>
</dbReference>
<evidence type="ECO:0000313" key="6">
    <source>
        <dbReference type="Proteomes" id="UP000837857"/>
    </source>
</evidence>
<comment type="similarity">
    <text evidence="2">Belongs to the major royal jelly protein family.</text>
</comment>
<evidence type="ECO:0000313" key="5">
    <source>
        <dbReference type="EMBL" id="CAH2042679.1"/>
    </source>
</evidence>
<dbReference type="PANTHER" id="PTHR10009:SF11">
    <property type="entry name" value="RH54244P"/>
    <property type="match status" value="1"/>
</dbReference>
<evidence type="ECO:0000256" key="2">
    <source>
        <dbReference type="ARBA" id="ARBA00009127"/>
    </source>
</evidence>
<dbReference type="EMBL" id="OW152826">
    <property type="protein sequence ID" value="CAH2042679.1"/>
    <property type="molecule type" value="Genomic_DNA"/>
</dbReference>
<evidence type="ECO:0000256" key="4">
    <source>
        <dbReference type="ARBA" id="ARBA00022729"/>
    </source>
</evidence>
<dbReference type="SUPFAM" id="SSF75011">
    <property type="entry name" value="3-carboxy-cis,cis-mucoante lactonizing enzyme"/>
    <property type="match status" value="1"/>
</dbReference>
<evidence type="ECO:0000256" key="3">
    <source>
        <dbReference type="ARBA" id="ARBA00022525"/>
    </source>
</evidence>
<keyword evidence="3" id="KW-0964">Secreted</keyword>
<dbReference type="InterPro" id="IPR017996">
    <property type="entry name" value="MRJP/yellow-related"/>
</dbReference>
<protein>
    <submittedName>
        <fullName evidence="5">Uncharacterized protein</fullName>
    </submittedName>
</protein>
<accession>A0ABN8I0A5</accession>
<dbReference type="PANTHER" id="PTHR10009">
    <property type="entry name" value="PROTEIN YELLOW-RELATED"/>
    <property type="match status" value="1"/>
</dbReference>
<evidence type="ECO:0000256" key="1">
    <source>
        <dbReference type="ARBA" id="ARBA00004613"/>
    </source>
</evidence>
<dbReference type="InterPro" id="IPR011042">
    <property type="entry name" value="6-blade_b-propeller_TolB-like"/>
</dbReference>
<sequence>MPTGLARWRDKLFITVPRWKRGVPSSLNYVYLNGSQQQELNPYPSWGDAFVSDDACCVSTNSSVVSAYRIHVDKCDRLWVVDNGVTDMFNNVKQITQPAILVFDLYKDTLKYKHVFSDDLLRDSTVFTSIVVDIVDEDCRNAYAYISDMGSGALVVYDLRSDTAWRRESPLFKYEANASVYRVGGIDFFWNDGVSSVALSQKNSCGTKLLKISTRLLRNSDIGPEEFHNGVQIVGDRGPMSQATACDYDPGTNVLFYTQLSKNGVGCWNLDREFSEQNTPLLLSDCSLLEFPNDIKVKDYLDTFIYINRIDTYVIEREVDSEGDVWLLSDRQSRFLYGRIEPSRVNFRVLRAPAARLVRATRCQLNALERAARMFKSIP</sequence>
<comment type="subcellular location">
    <subcellularLocation>
        <location evidence="1">Secreted</location>
    </subcellularLocation>
</comment>
<organism evidence="5 6">
    <name type="scientific">Iphiclides podalirius</name>
    <name type="common">scarce swallowtail</name>
    <dbReference type="NCBI Taxonomy" id="110791"/>
    <lineage>
        <taxon>Eukaryota</taxon>
        <taxon>Metazoa</taxon>
        <taxon>Ecdysozoa</taxon>
        <taxon>Arthropoda</taxon>
        <taxon>Hexapoda</taxon>
        <taxon>Insecta</taxon>
        <taxon>Pterygota</taxon>
        <taxon>Neoptera</taxon>
        <taxon>Endopterygota</taxon>
        <taxon>Lepidoptera</taxon>
        <taxon>Glossata</taxon>
        <taxon>Ditrysia</taxon>
        <taxon>Papilionoidea</taxon>
        <taxon>Papilionidae</taxon>
        <taxon>Papilioninae</taxon>
        <taxon>Iphiclides</taxon>
    </lineage>
</organism>
<feature type="non-terminal residue" evidence="5">
    <location>
        <position position="1"/>
    </location>
</feature>
<proteinExistence type="inferred from homology"/>
<dbReference type="Proteomes" id="UP000837857">
    <property type="component" value="Chromosome 14"/>
</dbReference>
<dbReference type="Gene3D" id="2.120.10.30">
    <property type="entry name" value="TolB, C-terminal domain"/>
    <property type="match status" value="1"/>
</dbReference>
<keyword evidence="4" id="KW-0732">Signal</keyword>